<dbReference type="Pfam" id="PF00300">
    <property type="entry name" value="His_Phos_1"/>
    <property type="match status" value="1"/>
</dbReference>
<dbReference type="InterPro" id="IPR050275">
    <property type="entry name" value="PGM_Phosphatase"/>
</dbReference>
<dbReference type="PROSITE" id="PS00175">
    <property type="entry name" value="PG_MUTASE"/>
    <property type="match status" value="1"/>
</dbReference>
<comment type="caution">
    <text evidence="1">The sequence shown here is derived from an EMBL/GenBank/DDBJ whole genome shotgun (WGS) entry which is preliminary data.</text>
</comment>
<dbReference type="RefSeq" id="WP_344681259.1">
    <property type="nucleotide sequence ID" value="NZ_BAAAVT010000013.1"/>
</dbReference>
<accession>A0ABP6M3U9</accession>
<dbReference type="CDD" id="cd07067">
    <property type="entry name" value="HP_PGM_like"/>
    <property type="match status" value="1"/>
</dbReference>
<gene>
    <name evidence="1" type="ORF">GCM10010529_21690</name>
</gene>
<dbReference type="PANTHER" id="PTHR48100">
    <property type="entry name" value="BROAD-SPECIFICITY PHOSPHATASE YOR283W-RELATED"/>
    <property type="match status" value="1"/>
</dbReference>
<dbReference type="InterPro" id="IPR001345">
    <property type="entry name" value="PG/BPGM_mutase_AS"/>
</dbReference>
<dbReference type="InterPro" id="IPR029033">
    <property type="entry name" value="His_PPase_superfam"/>
</dbReference>
<dbReference type="SMART" id="SM00855">
    <property type="entry name" value="PGAM"/>
    <property type="match status" value="1"/>
</dbReference>
<evidence type="ECO:0008006" key="3">
    <source>
        <dbReference type="Google" id="ProtNLM"/>
    </source>
</evidence>
<reference evidence="2" key="1">
    <citation type="journal article" date="2019" name="Int. J. Syst. Evol. Microbiol.">
        <title>The Global Catalogue of Microorganisms (GCM) 10K type strain sequencing project: providing services to taxonomists for standard genome sequencing and annotation.</title>
        <authorList>
            <consortium name="The Broad Institute Genomics Platform"/>
            <consortium name="The Broad Institute Genome Sequencing Center for Infectious Disease"/>
            <person name="Wu L."/>
            <person name="Ma J."/>
        </authorList>
    </citation>
    <scope>NUCLEOTIDE SEQUENCE [LARGE SCALE GENOMIC DNA]</scope>
    <source>
        <strain evidence="2">JCM 14309</strain>
    </source>
</reference>
<dbReference type="EMBL" id="BAAAVT010000013">
    <property type="protein sequence ID" value="GAA3068799.1"/>
    <property type="molecule type" value="Genomic_DNA"/>
</dbReference>
<sequence length="253" mass="27450">MIRVLLCRHGETDWNRDHRLQGRSDISLASSGQRQAAITGGFVRAQNPRQGHVSSLARTQQTFAQFGLDLRPRVWDELMEQNLGEWEGAYAADIRDREAEEFAGWRAGTYTPAGGETHQQLAERMLAAFCGIVRDTAQIEPTASPDLSFEVRTAVAVSHGAALRVLLEHLGLIDRAQSIPLTPASVTVVDVPLTLGPVSSSLPKGGLDDGRSQDQESAQIAALTDEQIIAQSRLRVLNLSPELLNPAAESVAL</sequence>
<keyword evidence="2" id="KW-1185">Reference proteome</keyword>
<evidence type="ECO:0000313" key="2">
    <source>
        <dbReference type="Proteomes" id="UP001500236"/>
    </source>
</evidence>
<dbReference type="SUPFAM" id="SSF53254">
    <property type="entry name" value="Phosphoglycerate mutase-like"/>
    <property type="match status" value="1"/>
</dbReference>
<dbReference type="InterPro" id="IPR013078">
    <property type="entry name" value="His_Pase_superF_clade-1"/>
</dbReference>
<protein>
    <recommendedName>
        <fullName evidence="3">Histidine phosphatase family protein</fullName>
    </recommendedName>
</protein>
<proteinExistence type="predicted"/>
<dbReference type="Proteomes" id="UP001500236">
    <property type="component" value="Unassembled WGS sequence"/>
</dbReference>
<name>A0ABP6M3U9_9MICC</name>
<organism evidence="1 2">
    <name type="scientific">Nesterenkonia aethiopica</name>
    <dbReference type="NCBI Taxonomy" id="269144"/>
    <lineage>
        <taxon>Bacteria</taxon>
        <taxon>Bacillati</taxon>
        <taxon>Actinomycetota</taxon>
        <taxon>Actinomycetes</taxon>
        <taxon>Micrococcales</taxon>
        <taxon>Micrococcaceae</taxon>
        <taxon>Nesterenkonia</taxon>
    </lineage>
</organism>
<dbReference type="Gene3D" id="3.40.50.1240">
    <property type="entry name" value="Phosphoglycerate mutase-like"/>
    <property type="match status" value="1"/>
</dbReference>
<evidence type="ECO:0000313" key="1">
    <source>
        <dbReference type="EMBL" id="GAA3068799.1"/>
    </source>
</evidence>